<dbReference type="OMA" id="KSDYNAM"/>
<protein>
    <recommendedName>
        <fullName evidence="8">MLO-like protein</fullName>
    </recommendedName>
</protein>
<dbReference type="eggNOG" id="KOG0017">
    <property type="taxonomic scope" value="Eukaryota"/>
</dbReference>
<dbReference type="GO" id="GO:0006952">
    <property type="term" value="P:defense response"/>
    <property type="evidence" value="ECO:0007669"/>
    <property type="project" value="UniProtKB-KW"/>
</dbReference>
<dbReference type="PANTHER" id="PTHR31942:SF129">
    <property type="entry name" value="MLO-LIKE PROTEIN"/>
    <property type="match status" value="1"/>
</dbReference>
<dbReference type="GO" id="GO:0016020">
    <property type="term" value="C:membrane"/>
    <property type="evidence" value="ECO:0007669"/>
    <property type="project" value="UniProtKB-SubCell"/>
</dbReference>
<dbReference type="AlphaFoldDB" id="A0A1D6M4G8"/>
<dbReference type="STRING" id="4577.A0A1D6M4G8"/>
<keyword evidence="3 8" id="KW-0812">Transmembrane</keyword>
<proteinExistence type="inferred from homology"/>
<evidence type="ECO:0000256" key="5">
    <source>
        <dbReference type="ARBA" id="ARBA00022989"/>
    </source>
</evidence>
<sequence>MAEADETAALQYTPTWIVAAVCSIIVLISLAAERGLHHLGKTLKKNHQRPLYEALLKVKEELMLLGFISLLLTVLQGTIQRTCIPPSWTDYMLPCQRPGHDEAPAAAASMAARFVAADILGGISWARVLSEGEGAAAQAGLCEKEGKVPLLSLEALHQLHIFIFVLAVSHVFFCASTMLPGCAKIRKWKKWEEEIQKIAAENGPKKVLPMHQVSFIRERYKGIGTDSKTLCWLHSFRKQFYGSVAKSDYAAMRLGFIMTHCRGNLKFDFHRYMVRVLESDFKKIVGTSWHLWIFVVIFLLLNVNASTVSHSFFTCLHAYFWIAFLPLVLLLAVGTKLEHVIAQLAYDVAEKQTAIEGDLVVTPSDQHFWFGRPRIILHLIHFILFQNAFELAFFFWILMTYGLESCFMDHIGFLVPRLVLGVVIQLLCSYSTLPLYAIVTQMGSYYKKEIFNEHVQQGVLGWAQKAKKRSGVKEVSSPSEPMHGEDAA</sequence>
<comment type="domain">
    <text evidence="8">The C-terminus contains a calmodulin-binding domain, which binds calmodulin in a calcium-dependent fashion.</text>
</comment>
<dbReference type="InterPro" id="IPR004326">
    <property type="entry name" value="Mlo"/>
</dbReference>
<comment type="function">
    <text evidence="8">May be involved in modulation of pathogen defense and leaf cell death.</text>
</comment>
<comment type="subcellular location">
    <subcellularLocation>
        <location evidence="1 8">Membrane</location>
        <topology evidence="1 8">Multi-pass membrane protein</topology>
    </subcellularLocation>
</comment>
<gene>
    <name evidence="8" type="primary">MLO</name>
    <name evidence="9" type="ORF">ZEAMMB73_Zm00001d038199</name>
</gene>
<dbReference type="InParanoid" id="A0A1D6M4G8"/>
<keyword evidence="6 8" id="KW-0472">Membrane</keyword>
<evidence type="ECO:0000256" key="2">
    <source>
        <dbReference type="ARBA" id="ARBA00006574"/>
    </source>
</evidence>
<evidence type="ECO:0000313" key="9">
    <source>
        <dbReference type="EMBL" id="AQK86025.1"/>
    </source>
</evidence>
<dbReference type="PANTHER" id="PTHR31942">
    <property type="entry name" value="MLO-LIKE PROTEIN 1"/>
    <property type="match status" value="1"/>
</dbReference>
<name>A0A1D6M4G8_MAIZE</name>
<keyword evidence="5 8" id="KW-1133">Transmembrane helix</keyword>
<reference evidence="9" key="1">
    <citation type="submission" date="2015-12" db="EMBL/GenBank/DDBJ databases">
        <title>Update maize B73 reference genome by single molecule sequencing technologies.</title>
        <authorList>
            <consortium name="Maize Genome Sequencing Project"/>
            <person name="Ware D."/>
        </authorList>
    </citation>
    <scope>NUCLEOTIDE SEQUENCE</scope>
    <source>
        <tissue evidence="9">Seedling</tissue>
    </source>
</reference>
<dbReference type="EMBL" id="CM000782">
    <property type="protein sequence ID" value="AQK86025.1"/>
    <property type="molecule type" value="Genomic_DNA"/>
</dbReference>
<keyword evidence="8" id="KW-0112">Calmodulin-binding</keyword>
<keyword evidence="7 8" id="KW-0568">Pathogenesis-related protein</keyword>
<dbReference type="Pfam" id="PF03094">
    <property type="entry name" value="Mlo"/>
    <property type="match status" value="1"/>
</dbReference>
<organism evidence="9">
    <name type="scientific">Zea mays</name>
    <name type="common">Maize</name>
    <dbReference type="NCBI Taxonomy" id="4577"/>
    <lineage>
        <taxon>Eukaryota</taxon>
        <taxon>Viridiplantae</taxon>
        <taxon>Streptophyta</taxon>
        <taxon>Embryophyta</taxon>
        <taxon>Tracheophyta</taxon>
        <taxon>Spermatophyta</taxon>
        <taxon>Magnoliopsida</taxon>
        <taxon>Liliopsida</taxon>
        <taxon>Poales</taxon>
        <taxon>Poaceae</taxon>
        <taxon>PACMAD clade</taxon>
        <taxon>Panicoideae</taxon>
        <taxon>Andropogonodae</taxon>
        <taxon>Andropogoneae</taxon>
        <taxon>Tripsacinae</taxon>
        <taxon>Zea</taxon>
    </lineage>
</organism>
<keyword evidence="4 8" id="KW-0611">Plant defense</keyword>
<dbReference type="ExpressionAtlas" id="A0A1D6M4G8">
    <property type="expression patterns" value="baseline and differential"/>
</dbReference>
<evidence type="ECO:0000256" key="6">
    <source>
        <dbReference type="ARBA" id="ARBA00023136"/>
    </source>
</evidence>
<evidence type="ECO:0000256" key="7">
    <source>
        <dbReference type="ARBA" id="ARBA00023265"/>
    </source>
</evidence>
<evidence type="ECO:0000256" key="4">
    <source>
        <dbReference type="ARBA" id="ARBA00022821"/>
    </source>
</evidence>
<evidence type="ECO:0000256" key="1">
    <source>
        <dbReference type="ARBA" id="ARBA00004141"/>
    </source>
</evidence>
<dbReference type="GO" id="GO:0005516">
    <property type="term" value="F:calmodulin binding"/>
    <property type="evidence" value="ECO:0007669"/>
    <property type="project" value="UniProtKB-KW"/>
</dbReference>
<comment type="similarity">
    <text evidence="2 8">Belongs to the MLO family.</text>
</comment>
<accession>A0A1D6M4G8</accession>
<evidence type="ECO:0000256" key="3">
    <source>
        <dbReference type="ARBA" id="ARBA00022692"/>
    </source>
</evidence>
<evidence type="ECO:0000256" key="8">
    <source>
        <dbReference type="RuleBase" id="RU280816"/>
    </source>
</evidence>
<dbReference type="PaxDb" id="4577-GRMZM2G117608_P01"/>